<dbReference type="InterPro" id="IPR001611">
    <property type="entry name" value="Leu-rich_rpt"/>
</dbReference>
<keyword evidence="5" id="KW-0966">Cell projection</keyword>
<keyword evidence="2" id="KW-0433">Leucine-rich repeat</keyword>
<evidence type="ECO:0000313" key="8">
    <source>
        <dbReference type="Proteomes" id="UP000794436"/>
    </source>
</evidence>
<comment type="subcellular location">
    <subcellularLocation>
        <location evidence="1">Cell projection</location>
        <location evidence="1">Cilium</location>
    </subcellularLocation>
</comment>
<evidence type="ECO:0000256" key="3">
    <source>
        <dbReference type="ARBA" id="ARBA00022737"/>
    </source>
</evidence>
<feature type="compositionally biased region" description="Acidic residues" evidence="6">
    <location>
        <begin position="523"/>
        <end position="533"/>
    </location>
</feature>
<evidence type="ECO:0008006" key="9">
    <source>
        <dbReference type="Google" id="ProtNLM"/>
    </source>
</evidence>
<dbReference type="Pfam" id="PF14580">
    <property type="entry name" value="LRR_9"/>
    <property type="match status" value="1"/>
</dbReference>
<comment type="caution">
    <text evidence="7">The sequence shown here is derived from an EMBL/GenBank/DDBJ whole genome shotgun (WGS) entry which is preliminary data.</text>
</comment>
<feature type="region of interest" description="Disordered" evidence="6">
    <location>
        <begin position="386"/>
        <end position="426"/>
    </location>
</feature>
<evidence type="ECO:0000256" key="5">
    <source>
        <dbReference type="ARBA" id="ARBA00023273"/>
    </source>
</evidence>
<dbReference type="Proteomes" id="UP000794436">
    <property type="component" value="Unassembled WGS sequence"/>
</dbReference>
<evidence type="ECO:0000256" key="4">
    <source>
        <dbReference type="ARBA" id="ARBA00023069"/>
    </source>
</evidence>
<accession>A0A8K1FKW3</accession>
<feature type="region of interest" description="Disordered" evidence="6">
    <location>
        <begin position="508"/>
        <end position="605"/>
    </location>
</feature>
<feature type="compositionally biased region" description="Polar residues" evidence="6">
    <location>
        <begin position="573"/>
        <end position="598"/>
    </location>
</feature>
<feature type="compositionally biased region" description="Basic and acidic residues" evidence="6">
    <location>
        <begin position="551"/>
        <end position="562"/>
    </location>
</feature>
<protein>
    <recommendedName>
        <fullName evidence="9">Dynein assembly factor 1, axonemal homolog</fullName>
    </recommendedName>
</protein>
<sequence length="605" mass="68186">MATTMIETFERLREREKQRFREERKGKIPVMDAETLKELCVDNDGYETPELNDNLYAHFQGFQKIEGLEPYFNLKALWLESNGLTKLENLEALANLRCLYLSKNLIERVENLEALKEVNTLDLSENKIKSIAGISCLPQLSSLNLSRNLIESSEDLRDIQHCTELTNLDISHNHIDDPAIVDVLKTMTKLRALRITGNEVVSKTKYFRKVYISTMPHLSFLDRPIFPVERAGVEAWARGGNEAELAAKRAFVNREHEDRRRNLQEFREWQAQIRERRLKEIADEQAQKEQEPEHPEDEDVCEDDVDLRGFRGITKQEYLKLSTPERAVWDERIEAAHRDSVKAKHEVLNDGVAKIGAKFWAEEDAQKVSQDKKDSVAVEVGVGVESTLESTLPPPAPASVKPLKASRAQDDRQYPGPSESGASIALPTVPAIPLQTTLPESEARQSGVVTAIQDQISSIKISDIPVKADKAEETDIPIIHPDMAKFFQEVGETRRTWAELERQARESPFLHRPMNLPSMMDDISSDNDDDDTCEDKPSHGPTSSGFPIRALTREELLADVRITRGQSGRPDGSVTSSHHVPMPQSSSQSGPLTQTGVYTNVADLD</sequence>
<dbReference type="InterPro" id="IPR032675">
    <property type="entry name" value="LRR_dom_sf"/>
</dbReference>
<organism evidence="7 8">
    <name type="scientific">Pythium oligandrum</name>
    <name type="common">Mycoparasitic fungus</name>
    <dbReference type="NCBI Taxonomy" id="41045"/>
    <lineage>
        <taxon>Eukaryota</taxon>
        <taxon>Sar</taxon>
        <taxon>Stramenopiles</taxon>
        <taxon>Oomycota</taxon>
        <taxon>Peronosporomycetes</taxon>
        <taxon>Pythiales</taxon>
        <taxon>Pythiaceae</taxon>
        <taxon>Pythium</taxon>
    </lineage>
</organism>
<evidence type="ECO:0000313" key="7">
    <source>
        <dbReference type="EMBL" id="TMW66496.1"/>
    </source>
</evidence>
<reference evidence="7" key="1">
    <citation type="submission" date="2019-03" db="EMBL/GenBank/DDBJ databases">
        <title>Long read genome sequence of the mycoparasitic Pythium oligandrum ATCC 38472 isolated from sugarbeet rhizosphere.</title>
        <authorList>
            <person name="Gaulin E."/>
        </authorList>
    </citation>
    <scope>NUCLEOTIDE SEQUENCE</scope>
    <source>
        <strain evidence="7">ATCC 38472_TT</strain>
    </source>
</reference>
<dbReference type="PANTHER" id="PTHR45973">
    <property type="entry name" value="PROTEIN PHOSPHATASE 1 REGULATORY SUBUNIT SDS22-RELATED"/>
    <property type="match status" value="1"/>
</dbReference>
<keyword evidence="8" id="KW-1185">Reference proteome</keyword>
<evidence type="ECO:0000256" key="6">
    <source>
        <dbReference type="SAM" id="MobiDB-lite"/>
    </source>
</evidence>
<dbReference type="SUPFAM" id="SSF52075">
    <property type="entry name" value="Outer arm dynein light chain 1"/>
    <property type="match status" value="1"/>
</dbReference>
<name>A0A8K1FKW3_PYTOL</name>
<evidence type="ECO:0000256" key="1">
    <source>
        <dbReference type="ARBA" id="ARBA00004138"/>
    </source>
</evidence>
<proteinExistence type="predicted"/>
<gene>
    <name evidence="7" type="ORF">Poli38472_004261</name>
</gene>
<dbReference type="OrthoDB" id="1904536at2759"/>
<dbReference type="PROSITE" id="PS51450">
    <property type="entry name" value="LRR"/>
    <property type="match status" value="5"/>
</dbReference>
<dbReference type="InterPro" id="IPR050576">
    <property type="entry name" value="Cilia_flagella_integrity"/>
</dbReference>
<dbReference type="EMBL" id="SPLM01000036">
    <property type="protein sequence ID" value="TMW66496.1"/>
    <property type="molecule type" value="Genomic_DNA"/>
</dbReference>
<dbReference type="AlphaFoldDB" id="A0A8K1FKW3"/>
<dbReference type="SMART" id="SM00365">
    <property type="entry name" value="LRR_SD22"/>
    <property type="match status" value="5"/>
</dbReference>
<dbReference type="PANTHER" id="PTHR45973:SF9">
    <property type="entry name" value="LEUCINE-RICH REPEAT-CONTAINING PROTEIN 46"/>
    <property type="match status" value="1"/>
</dbReference>
<keyword evidence="4" id="KW-0969">Cilium</keyword>
<evidence type="ECO:0000256" key="2">
    <source>
        <dbReference type="ARBA" id="ARBA00022614"/>
    </source>
</evidence>
<keyword evidence="3" id="KW-0677">Repeat</keyword>
<dbReference type="Gene3D" id="3.80.10.10">
    <property type="entry name" value="Ribonuclease Inhibitor"/>
    <property type="match status" value="2"/>
</dbReference>